<evidence type="ECO:0000313" key="5">
    <source>
        <dbReference type="Ensembl" id="ENSMCSP00000011614.1"/>
    </source>
</evidence>
<dbReference type="InterPro" id="IPR013320">
    <property type="entry name" value="ConA-like_dom_sf"/>
</dbReference>
<name>A0A8C5TYQ7_9PASS</name>
<dbReference type="GO" id="GO:0030246">
    <property type="term" value="F:carbohydrate binding"/>
    <property type="evidence" value="ECO:0007669"/>
    <property type="project" value="UniProtKB-UniRule"/>
</dbReference>
<keyword evidence="1 2" id="KW-0430">Lectin</keyword>
<feature type="compositionally biased region" description="Pro residues" evidence="3">
    <location>
        <begin position="143"/>
        <end position="197"/>
    </location>
</feature>
<dbReference type="OrthoDB" id="9273711at2759"/>
<feature type="region of interest" description="Disordered" evidence="3">
    <location>
        <begin position="121"/>
        <end position="241"/>
    </location>
</feature>
<dbReference type="Pfam" id="PF00337">
    <property type="entry name" value="Gal-bind_lectin"/>
    <property type="match status" value="2"/>
</dbReference>
<proteinExistence type="predicted"/>
<dbReference type="SMART" id="SM00908">
    <property type="entry name" value="Gal-bind_lectin"/>
    <property type="match status" value="2"/>
</dbReference>
<dbReference type="PANTHER" id="PTHR11346:SF176">
    <property type="entry name" value="32 KDA BETA-GALACTOSIDE-BINDING LECTIN LEC-3"/>
    <property type="match status" value="1"/>
</dbReference>
<dbReference type="PROSITE" id="PS51304">
    <property type="entry name" value="GALECTIN"/>
    <property type="match status" value="2"/>
</dbReference>
<dbReference type="Ensembl" id="ENSMCST00000011914.1">
    <property type="protein sequence ID" value="ENSMCSP00000011614.1"/>
    <property type="gene ID" value="ENSMCSG00000008219.1"/>
</dbReference>
<evidence type="ECO:0000259" key="4">
    <source>
        <dbReference type="PROSITE" id="PS51304"/>
    </source>
</evidence>
<sequence>EPGWGGVTVGVSEGVPCPQDVRGTLAGPEDGADVALHLNPRFGGGVAVLNSRRGGHWGDERRRELHPFCAGSPFEIVINVTPEAYRILVNGTFFDEFPHRLPPEQVTAVTVSGDLELHSASVMGGGVRPKTTPDPNATQTPQTPNPPQNTPDPNRTPNPAPDPKPCPRPKPCPDPKIAPQTPPHVPKPHPNPPPHPKFIPNTTTPQIAPHPNHPKTQISPHGRGRCRGPETPSGGSWKGERELGCCSPFQRGRYFDLSIRCGNHRFKLFAEGQPLLEFHHRVPCGPHVDVLEIEGDVVLSFVHF</sequence>
<evidence type="ECO:0000256" key="1">
    <source>
        <dbReference type="ARBA" id="ARBA00022734"/>
    </source>
</evidence>
<dbReference type="SUPFAM" id="SSF49899">
    <property type="entry name" value="Concanavalin A-like lectins/glucanases"/>
    <property type="match status" value="2"/>
</dbReference>
<reference evidence="5" key="2">
    <citation type="submission" date="2025-09" db="UniProtKB">
        <authorList>
            <consortium name="Ensembl"/>
        </authorList>
    </citation>
    <scope>IDENTIFICATION</scope>
</reference>
<dbReference type="InterPro" id="IPR001079">
    <property type="entry name" value="Galectin_CRD"/>
</dbReference>
<dbReference type="Proteomes" id="UP000694560">
    <property type="component" value="Unplaced"/>
</dbReference>
<dbReference type="GO" id="GO:0016936">
    <property type="term" value="F:galactoside binding"/>
    <property type="evidence" value="ECO:0007669"/>
    <property type="project" value="TreeGrafter"/>
</dbReference>
<feature type="compositionally biased region" description="Low complexity" evidence="3">
    <location>
        <begin position="133"/>
        <end position="142"/>
    </location>
</feature>
<organism evidence="5 6">
    <name type="scientific">Malurus cyaneus samueli</name>
    <dbReference type="NCBI Taxonomy" id="2593467"/>
    <lineage>
        <taxon>Eukaryota</taxon>
        <taxon>Metazoa</taxon>
        <taxon>Chordata</taxon>
        <taxon>Craniata</taxon>
        <taxon>Vertebrata</taxon>
        <taxon>Euteleostomi</taxon>
        <taxon>Archelosauria</taxon>
        <taxon>Archosauria</taxon>
        <taxon>Dinosauria</taxon>
        <taxon>Saurischia</taxon>
        <taxon>Theropoda</taxon>
        <taxon>Coelurosauria</taxon>
        <taxon>Aves</taxon>
        <taxon>Neognathae</taxon>
        <taxon>Neoaves</taxon>
        <taxon>Telluraves</taxon>
        <taxon>Australaves</taxon>
        <taxon>Passeriformes</taxon>
        <taxon>Meliphagoidea</taxon>
        <taxon>Maluridae</taxon>
        <taxon>Malurus</taxon>
    </lineage>
</organism>
<evidence type="ECO:0000313" key="6">
    <source>
        <dbReference type="Proteomes" id="UP000694560"/>
    </source>
</evidence>
<dbReference type="InterPro" id="IPR044156">
    <property type="entry name" value="Galectin-like"/>
</dbReference>
<protein>
    <recommendedName>
        <fullName evidence="2">Galectin</fullName>
    </recommendedName>
</protein>
<reference evidence="5" key="1">
    <citation type="submission" date="2025-08" db="UniProtKB">
        <authorList>
            <consortium name="Ensembl"/>
        </authorList>
    </citation>
    <scope>IDENTIFICATION</scope>
</reference>
<evidence type="ECO:0000256" key="2">
    <source>
        <dbReference type="RuleBase" id="RU102079"/>
    </source>
</evidence>
<evidence type="ECO:0000256" key="3">
    <source>
        <dbReference type="SAM" id="MobiDB-lite"/>
    </source>
</evidence>
<feature type="domain" description="Galectin" evidence="4">
    <location>
        <begin position="172"/>
        <end position="304"/>
    </location>
</feature>
<dbReference type="PANTHER" id="PTHR11346">
    <property type="entry name" value="GALECTIN"/>
    <property type="match status" value="1"/>
</dbReference>
<accession>A0A8C5TYQ7</accession>
<dbReference type="Gene3D" id="2.60.120.200">
    <property type="match status" value="2"/>
</dbReference>
<dbReference type="CDD" id="cd00070">
    <property type="entry name" value="GLECT"/>
    <property type="match status" value="1"/>
</dbReference>
<dbReference type="SMART" id="SM00276">
    <property type="entry name" value="GLECT"/>
    <property type="match status" value="1"/>
</dbReference>
<feature type="domain" description="Galectin" evidence="4">
    <location>
        <begin position="1"/>
        <end position="123"/>
    </location>
</feature>
<dbReference type="AlphaFoldDB" id="A0A8C5TYQ7"/>
<keyword evidence="6" id="KW-1185">Reference proteome</keyword>